<dbReference type="Gene3D" id="3.20.20.70">
    <property type="entry name" value="Aldolase class I"/>
    <property type="match status" value="1"/>
</dbReference>
<accession>A0A7Y0FRV0</accession>
<comment type="similarity">
    <text evidence="6">Belongs to the radical SAM superfamily. Anaerobic sulfatase-maturating enzyme family.</text>
</comment>
<organism evidence="8 9">
    <name type="scientific">Chryseobacterium antibioticum</name>
    <dbReference type="NCBI Taxonomy" id="2728847"/>
    <lineage>
        <taxon>Bacteria</taxon>
        <taxon>Pseudomonadati</taxon>
        <taxon>Bacteroidota</taxon>
        <taxon>Flavobacteriia</taxon>
        <taxon>Flavobacteriales</taxon>
        <taxon>Weeksellaceae</taxon>
        <taxon>Chryseobacterium group</taxon>
        <taxon>Chryseobacterium</taxon>
    </lineage>
</organism>
<dbReference type="PANTHER" id="PTHR43273">
    <property type="entry name" value="ANAEROBIC SULFATASE-MATURATING ENZYME HOMOLOG ASLB-RELATED"/>
    <property type="match status" value="1"/>
</dbReference>
<dbReference type="InterPro" id="IPR023867">
    <property type="entry name" value="Sulphatase_maturase_rSAM"/>
</dbReference>
<dbReference type="GO" id="GO:0046872">
    <property type="term" value="F:metal ion binding"/>
    <property type="evidence" value="ECO:0007669"/>
    <property type="project" value="UniProtKB-KW"/>
</dbReference>
<dbReference type="InterPro" id="IPR007197">
    <property type="entry name" value="rSAM"/>
</dbReference>
<dbReference type="PANTHER" id="PTHR43273:SF3">
    <property type="entry name" value="ANAEROBIC SULFATASE-MATURATING ENZYME HOMOLOG ASLB-RELATED"/>
    <property type="match status" value="1"/>
</dbReference>
<dbReference type="SFLD" id="SFLDS00029">
    <property type="entry name" value="Radical_SAM"/>
    <property type="match status" value="1"/>
</dbReference>
<dbReference type="EMBL" id="JABBGI010000009">
    <property type="protein sequence ID" value="NML69809.1"/>
    <property type="molecule type" value="Genomic_DNA"/>
</dbReference>
<dbReference type="AlphaFoldDB" id="A0A7Y0FRV0"/>
<sequence length="487" mass="56998">MILKLKTNPYNFLIPVKEENQIILYNSLTSGLEILNFESGQFLLEKSQYSFFEYDDEKEKYNELIKYLYDKEYLIDHDKDIKTLFSRYTDENQYKFAKTINLTIGTTITCNMGCSYCFEFVKPNHTLKDDKVKKGIKDYIEDLILKSGKKIETLSITWYGGEPLINVKAIEDLTISLTEVAQKYNLKYVSNIITNGIYLTEKNIKILEDCNVHNVQITIDGAKETHDKKRPLKQVNKKNYEVILENLSKVPLDSKINFLIRVNVDKEVAASIDQFLDDLNDFGIWPQRFKKVSFDPAWLRTYDEIDTSEEELDKRMNLDEFFDFKMSFRKNIMNRFNSWSDRTELKIKSKLKWDLPTYQTTCATWASPISMTIDPNGYIHKCWETIHDDSQAPTSVFDGYNAEKFAKHSSFNRFSHNEVCTNCKILPICDTFTCSHEAIKANVPVCSSWKYKLEDYLKEQYINMLYSPETISRPQVFTLENTGHSAK</sequence>
<dbReference type="RefSeq" id="WP_169234358.1">
    <property type="nucleotide sequence ID" value="NZ_JABBGI010000009.1"/>
</dbReference>
<dbReference type="UniPathway" id="UPA00782"/>
<feature type="domain" description="Radical SAM core" evidence="7">
    <location>
        <begin position="92"/>
        <end position="325"/>
    </location>
</feature>
<keyword evidence="9" id="KW-1185">Reference proteome</keyword>
<dbReference type="InterPro" id="IPR058240">
    <property type="entry name" value="rSAM_sf"/>
</dbReference>
<proteinExistence type="inferred from homology"/>
<dbReference type="GO" id="GO:0051536">
    <property type="term" value="F:iron-sulfur cluster binding"/>
    <property type="evidence" value="ECO:0007669"/>
    <property type="project" value="UniProtKB-KW"/>
</dbReference>
<evidence type="ECO:0000256" key="3">
    <source>
        <dbReference type="ARBA" id="ARBA00022723"/>
    </source>
</evidence>
<keyword evidence="4" id="KW-0408">Iron</keyword>
<dbReference type="PROSITE" id="PS51918">
    <property type="entry name" value="RADICAL_SAM"/>
    <property type="match status" value="1"/>
</dbReference>
<comment type="caution">
    <text evidence="8">The sequence shown here is derived from an EMBL/GenBank/DDBJ whole genome shotgun (WGS) entry which is preliminary data.</text>
</comment>
<dbReference type="Proteomes" id="UP000544054">
    <property type="component" value="Unassembled WGS sequence"/>
</dbReference>
<dbReference type="SUPFAM" id="SSF102114">
    <property type="entry name" value="Radical SAM enzymes"/>
    <property type="match status" value="1"/>
</dbReference>
<evidence type="ECO:0000313" key="8">
    <source>
        <dbReference type="EMBL" id="NML69809.1"/>
    </source>
</evidence>
<reference evidence="8 9" key="1">
    <citation type="submission" date="2020-04" db="EMBL/GenBank/DDBJ databases">
        <title>Chryseobacterium sp. RP-3-3 sp. nov., isolated from Jeju soil.</title>
        <authorList>
            <person name="Dahal R.H."/>
        </authorList>
    </citation>
    <scope>NUCLEOTIDE SEQUENCE [LARGE SCALE GENOMIC DNA]</scope>
    <source>
        <strain evidence="8 9">RP-3-3</strain>
    </source>
</reference>
<dbReference type="Pfam" id="PF04055">
    <property type="entry name" value="Radical_SAM"/>
    <property type="match status" value="1"/>
</dbReference>
<name>A0A7Y0FRV0_9FLAO</name>
<dbReference type="CDD" id="cd01335">
    <property type="entry name" value="Radical_SAM"/>
    <property type="match status" value="1"/>
</dbReference>
<comment type="cofactor">
    <cofactor evidence="1">
        <name>[4Fe-4S] cluster</name>
        <dbReference type="ChEBI" id="CHEBI:49883"/>
    </cofactor>
</comment>
<evidence type="ECO:0000256" key="5">
    <source>
        <dbReference type="ARBA" id="ARBA00023014"/>
    </source>
</evidence>
<evidence type="ECO:0000259" key="7">
    <source>
        <dbReference type="PROSITE" id="PS51918"/>
    </source>
</evidence>
<dbReference type="GO" id="GO:0016491">
    <property type="term" value="F:oxidoreductase activity"/>
    <property type="evidence" value="ECO:0007669"/>
    <property type="project" value="InterPro"/>
</dbReference>
<evidence type="ECO:0000256" key="4">
    <source>
        <dbReference type="ARBA" id="ARBA00023004"/>
    </source>
</evidence>
<protein>
    <submittedName>
        <fullName evidence="8">Radical SAM protein</fullName>
    </submittedName>
</protein>
<keyword evidence="2" id="KW-0949">S-adenosyl-L-methionine</keyword>
<evidence type="ECO:0000313" key="9">
    <source>
        <dbReference type="Proteomes" id="UP000544054"/>
    </source>
</evidence>
<keyword evidence="5" id="KW-0411">Iron-sulfur</keyword>
<evidence type="ECO:0000256" key="1">
    <source>
        <dbReference type="ARBA" id="ARBA00001966"/>
    </source>
</evidence>
<dbReference type="SFLD" id="SFLDG01067">
    <property type="entry name" value="SPASM/twitch_domain_containing"/>
    <property type="match status" value="1"/>
</dbReference>
<dbReference type="InterPro" id="IPR013785">
    <property type="entry name" value="Aldolase_TIM"/>
</dbReference>
<dbReference type="NCBIfam" id="TIGR04085">
    <property type="entry name" value="rSAM_more_4Fe4S"/>
    <property type="match status" value="1"/>
</dbReference>
<evidence type="ECO:0000256" key="2">
    <source>
        <dbReference type="ARBA" id="ARBA00022691"/>
    </source>
</evidence>
<dbReference type="InterPro" id="IPR023885">
    <property type="entry name" value="4Fe4S-binding_SPASM_dom"/>
</dbReference>
<gene>
    <name evidence="8" type="ORF">HHL23_08365</name>
</gene>
<evidence type="ECO:0000256" key="6">
    <source>
        <dbReference type="ARBA" id="ARBA00023601"/>
    </source>
</evidence>
<keyword evidence="3" id="KW-0479">Metal-binding</keyword>